<dbReference type="Proteomes" id="UP000025227">
    <property type="component" value="Unplaced"/>
</dbReference>
<proteinExistence type="predicted"/>
<evidence type="ECO:0000313" key="1">
    <source>
        <dbReference type="Proteomes" id="UP000025227"/>
    </source>
</evidence>
<name>A0A7I4YSA0_HAECO</name>
<dbReference type="WBParaSite" id="HCON_00140310-00001">
    <property type="protein sequence ID" value="HCON_00140310-00001"/>
    <property type="gene ID" value="HCON_00140310"/>
</dbReference>
<sequence length="111" mass="12906">MDTAWSRSQYNECQAPQLSRRERVEWGAFDNNEGVMKKAQNMQLLAHFNSTAALQAWTVRKQGKLAVTVIHRRRARIPPTHVQKGIIRTFELCQHRKIREAVVYAMESNIT</sequence>
<protein>
    <submittedName>
        <fullName evidence="2">Uncharacterized protein</fullName>
    </submittedName>
</protein>
<keyword evidence="1" id="KW-1185">Reference proteome</keyword>
<organism evidence="1 2">
    <name type="scientific">Haemonchus contortus</name>
    <name type="common">Barber pole worm</name>
    <dbReference type="NCBI Taxonomy" id="6289"/>
    <lineage>
        <taxon>Eukaryota</taxon>
        <taxon>Metazoa</taxon>
        <taxon>Ecdysozoa</taxon>
        <taxon>Nematoda</taxon>
        <taxon>Chromadorea</taxon>
        <taxon>Rhabditida</taxon>
        <taxon>Rhabditina</taxon>
        <taxon>Rhabditomorpha</taxon>
        <taxon>Strongyloidea</taxon>
        <taxon>Trichostrongylidae</taxon>
        <taxon>Haemonchus</taxon>
    </lineage>
</organism>
<accession>A0A7I4YSA0</accession>
<evidence type="ECO:0000313" key="2">
    <source>
        <dbReference type="WBParaSite" id="HCON_00140310-00001"/>
    </source>
</evidence>
<reference evidence="2" key="1">
    <citation type="submission" date="2020-12" db="UniProtKB">
        <authorList>
            <consortium name="WormBaseParasite"/>
        </authorList>
    </citation>
    <scope>IDENTIFICATION</scope>
    <source>
        <strain evidence="2">MHco3</strain>
    </source>
</reference>
<dbReference type="AlphaFoldDB" id="A0A7I4YSA0"/>